<evidence type="ECO:0000313" key="1">
    <source>
        <dbReference type="EMBL" id="TDW08857.1"/>
    </source>
</evidence>
<dbReference type="Proteomes" id="UP000294743">
    <property type="component" value="Unassembled WGS sequence"/>
</dbReference>
<name>A0A4R7Z9B6_9FIRM</name>
<comment type="caution">
    <text evidence="1">The sequence shown here is derived from an EMBL/GenBank/DDBJ whole genome shotgun (WGS) entry which is preliminary data.</text>
</comment>
<dbReference type="RefSeq" id="WP_134171378.1">
    <property type="nucleotide sequence ID" value="NZ_SODD01000066.1"/>
</dbReference>
<dbReference type="OrthoDB" id="1715058at2"/>
<dbReference type="AlphaFoldDB" id="A0A4R7Z9B6"/>
<dbReference type="PROSITE" id="PS51257">
    <property type="entry name" value="PROKAR_LIPOPROTEIN"/>
    <property type="match status" value="1"/>
</dbReference>
<evidence type="ECO:0000313" key="2">
    <source>
        <dbReference type="Proteomes" id="UP000294743"/>
    </source>
</evidence>
<organism evidence="1 2">
    <name type="scientific">Breznakia blatticola</name>
    <dbReference type="NCBI Taxonomy" id="1754012"/>
    <lineage>
        <taxon>Bacteria</taxon>
        <taxon>Bacillati</taxon>
        <taxon>Bacillota</taxon>
        <taxon>Erysipelotrichia</taxon>
        <taxon>Erysipelotrichales</taxon>
        <taxon>Erysipelotrichaceae</taxon>
        <taxon>Breznakia</taxon>
    </lineage>
</organism>
<dbReference type="EMBL" id="SODD01000066">
    <property type="protein sequence ID" value="TDW08857.1"/>
    <property type="molecule type" value="Genomic_DNA"/>
</dbReference>
<reference evidence="1 2" key="1">
    <citation type="submission" date="2019-03" db="EMBL/GenBank/DDBJ databases">
        <title>Genomic Encyclopedia of Type Strains, Phase IV (KMG-IV): sequencing the most valuable type-strain genomes for metagenomic binning, comparative biology and taxonomic classification.</title>
        <authorList>
            <person name="Goeker M."/>
        </authorList>
    </citation>
    <scope>NUCLEOTIDE SEQUENCE [LARGE SCALE GENOMIC DNA]</scope>
    <source>
        <strain evidence="1 2">DSM 28867</strain>
    </source>
</reference>
<sequence length="299" mass="33470">MRKLKKIATVATLSMVMLTGCGVSSEEKAVEALDLAATAKTPTSYKMDVNYTMDVKATYQEQTVEMAIKVDMTNDVLVDQEKAHANGTIDISYMGQSQKVELETYTYKQDDAFVIASNDGSSDTWVTSKVTGLPDATLSKDEFKTLKKMDVLRTLNDGKVKKQETYQVAGRIEYKTLAKMMDVLGATEELVSVEDYEGKTFPVTYQFYKKDNRLASVSVDMKAAMKESLTEGFGENTEGLEVEVKDASFTITCYDYDKVDDFTIPELKVSESTNQNEESDDTSFEMPTYYLEENEKAFA</sequence>
<protein>
    <submittedName>
        <fullName evidence="1">Uncharacterized protein</fullName>
    </submittedName>
</protein>
<keyword evidence="2" id="KW-1185">Reference proteome</keyword>
<accession>A0A4R7Z9B6</accession>
<proteinExistence type="predicted"/>
<gene>
    <name evidence="1" type="ORF">EDD63_1668</name>
</gene>